<evidence type="ECO:0000313" key="2">
    <source>
        <dbReference type="EMBL" id="UTF52370.1"/>
    </source>
</evidence>
<evidence type="ECO:0000256" key="1">
    <source>
        <dbReference type="SAM" id="MobiDB-lite"/>
    </source>
</evidence>
<dbReference type="InterPro" id="IPR046604">
    <property type="entry name" value="DUF6663"/>
</dbReference>
<feature type="region of interest" description="Disordered" evidence="1">
    <location>
        <begin position="28"/>
        <end position="61"/>
    </location>
</feature>
<gene>
    <name evidence="2" type="ORF">NGM29_11265</name>
</gene>
<dbReference type="GeneID" id="73290633"/>
<feature type="compositionally biased region" description="Acidic residues" evidence="1">
    <location>
        <begin position="39"/>
        <end position="49"/>
    </location>
</feature>
<proteinExistence type="predicted"/>
<reference evidence="2" key="1">
    <citation type="submission" date="2022-06" db="EMBL/GenBank/DDBJ databases">
        <title>Diverse halophilic archaea isolated from saline environments.</title>
        <authorList>
            <person name="Cui H.-L."/>
        </authorList>
    </citation>
    <scope>NUCLEOTIDE SEQUENCE</scope>
    <source>
        <strain evidence="2">WLHS1</strain>
    </source>
</reference>
<dbReference type="AlphaFoldDB" id="A0A9E7N8T5"/>
<organism evidence="2 3">
    <name type="scientific">Natronosalvus rutilus</name>
    <dbReference type="NCBI Taxonomy" id="2953753"/>
    <lineage>
        <taxon>Archaea</taxon>
        <taxon>Methanobacteriati</taxon>
        <taxon>Methanobacteriota</taxon>
        <taxon>Stenosarchaea group</taxon>
        <taxon>Halobacteria</taxon>
        <taxon>Halobacteriales</taxon>
        <taxon>Natrialbaceae</taxon>
        <taxon>Natronosalvus</taxon>
    </lineage>
</organism>
<dbReference type="Proteomes" id="UP001056855">
    <property type="component" value="Chromosome"/>
</dbReference>
<protein>
    <submittedName>
        <fullName evidence="2">Uncharacterized protein</fullName>
    </submittedName>
</protein>
<accession>A0A9E7N8T5</accession>
<sequence>MNQTTETTVRVLPGRTAGEWLLLEVDTADPTYVERPDPDGDPDSDDDADRNDPGLDHGNRIEATLDWDDGEPRLTSWTVLESTRFRFRRTDAPVFQAAQHCFEEARRAGEAMNARVIHDTDGRPNGVVYTFADQPGQRDLYAEFRDGEKPLEPLLERAAESTEPPFSVWVLDVNEPFVLVTIVLDPDGLLEEKMRETYGIAG</sequence>
<dbReference type="EMBL" id="CP100355">
    <property type="protein sequence ID" value="UTF52370.1"/>
    <property type="molecule type" value="Genomic_DNA"/>
</dbReference>
<dbReference type="RefSeq" id="WP_254156272.1">
    <property type="nucleotide sequence ID" value="NZ_CP100355.1"/>
</dbReference>
<dbReference type="Pfam" id="PF20368">
    <property type="entry name" value="DUF6663"/>
    <property type="match status" value="1"/>
</dbReference>
<evidence type="ECO:0000313" key="3">
    <source>
        <dbReference type="Proteomes" id="UP001056855"/>
    </source>
</evidence>
<dbReference type="KEGG" id="sawl:NGM29_11265"/>
<keyword evidence="3" id="KW-1185">Reference proteome</keyword>
<name>A0A9E7N8T5_9EURY</name>
<feature type="compositionally biased region" description="Basic and acidic residues" evidence="1">
    <location>
        <begin position="50"/>
        <end position="60"/>
    </location>
</feature>